<feature type="compositionally biased region" description="Polar residues" evidence="1">
    <location>
        <begin position="363"/>
        <end position="377"/>
    </location>
</feature>
<evidence type="ECO:0000256" key="1">
    <source>
        <dbReference type="SAM" id="MobiDB-lite"/>
    </source>
</evidence>
<accession>A0ABY4CZR2</accession>
<keyword evidence="4" id="KW-1185">Reference proteome</keyword>
<reference evidence="3 4" key="1">
    <citation type="submission" date="2022-03" db="EMBL/GenBank/DDBJ databases">
        <title>Hymenobactersp. isolated from the air.</title>
        <authorList>
            <person name="Won M."/>
            <person name="Kwon S.-W."/>
        </authorList>
    </citation>
    <scope>NUCLEOTIDE SEQUENCE [LARGE SCALE GENOMIC DNA]</scope>
    <source>
        <strain evidence="3 4">KACC 21982</strain>
    </source>
</reference>
<dbReference type="SUPFAM" id="SSF52540">
    <property type="entry name" value="P-loop containing nucleoside triphosphate hydrolases"/>
    <property type="match status" value="1"/>
</dbReference>
<dbReference type="Gene3D" id="3.40.50.300">
    <property type="entry name" value="P-loop containing nucleotide triphosphate hydrolases"/>
    <property type="match status" value="1"/>
</dbReference>
<dbReference type="Pfam" id="PF13304">
    <property type="entry name" value="AAA_21"/>
    <property type="match status" value="1"/>
</dbReference>
<sequence>MYDLSSGEKRKALIDVAYSFLVRSQERDKQIILAVDEPDASLHISACYEQFSRLFELVKLGHQIIITTHWYGYLPIISEGSATSMKKTSANEVDVNFFDLYNYREKITQDRKKINGILPYDISLKSHNDLVQSITYSLIGASTYNWLICEGISEKIYFEHIFSDKILDSNLKILPVGGYKEVKKIYESLISPMNDPDYSIKGTVYCLIDTDTEILKVEVKSIKNLYFKRLLNKQQETELVNIDSNASTPPTEIEDCLNPKIYFKTLQSFADKDEDIKNILATNEYNSQAKVSGDTLDLKPSQQKLLKGFFDKNMGMNKVLFAKQYVEISNLDEFDKEQEAKWITDIKSTLKKSANPAKPTNDIKPSQAKSTTTNAVELSSQKIDSKKEIIALPEEGDTPVVEEIFEDNEPIIEEFFEDEGDIDLDDSF</sequence>
<dbReference type="InterPro" id="IPR027417">
    <property type="entry name" value="P-loop_NTPase"/>
</dbReference>
<evidence type="ECO:0000259" key="2">
    <source>
        <dbReference type="Pfam" id="PF13304"/>
    </source>
</evidence>
<name>A0ABY4CZR2_9BACT</name>
<keyword evidence="3" id="KW-0547">Nucleotide-binding</keyword>
<proteinExistence type="predicted"/>
<evidence type="ECO:0000313" key="3">
    <source>
        <dbReference type="EMBL" id="UOG75252.1"/>
    </source>
</evidence>
<dbReference type="Proteomes" id="UP000831113">
    <property type="component" value="Chromosome"/>
</dbReference>
<feature type="domain" description="ATPase AAA-type core" evidence="2">
    <location>
        <begin position="2"/>
        <end position="69"/>
    </location>
</feature>
<feature type="region of interest" description="Disordered" evidence="1">
    <location>
        <begin position="353"/>
        <end position="377"/>
    </location>
</feature>
<dbReference type="CDD" id="cd00267">
    <property type="entry name" value="ABC_ATPase"/>
    <property type="match status" value="1"/>
</dbReference>
<evidence type="ECO:0000313" key="4">
    <source>
        <dbReference type="Proteomes" id="UP000831113"/>
    </source>
</evidence>
<dbReference type="EMBL" id="CP094669">
    <property type="protein sequence ID" value="UOG75252.1"/>
    <property type="molecule type" value="Genomic_DNA"/>
</dbReference>
<keyword evidence="3" id="KW-0067">ATP-binding</keyword>
<dbReference type="RefSeq" id="WP_243799211.1">
    <property type="nucleotide sequence ID" value="NZ_CP094669.1"/>
</dbReference>
<dbReference type="GO" id="GO:0005524">
    <property type="term" value="F:ATP binding"/>
    <property type="evidence" value="ECO:0007669"/>
    <property type="project" value="UniProtKB-KW"/>
</dbReference>
<gene>
    <name evidence="3" type="ORF">MTX78_01330</name>
</gene>
<protein>
    <submittedName>
        <fullName evidence="3">ATP-binding protein</fullName>
    </submittedName>
</protein>
<organism evidence="3 4">
    <name type="scientific">Hymenobacter tibetensis</name>
    <dbReference type="NCBI Taxonomy" id="497967"/>
    <lineage>
        <taxon>Bacteria</taxon>
        <taxon>Pseudomonadati</taxon>
        <taxon>Bacteroidota</taxon>
        <taxon>Cytophagia</taxon>
        <taxon>Cytophagales</taxon>
        <taxon>Hymenobacteraceae</taxon>
        <taxon>Hymenobacter</taxon>
    </lineage>
</organism>
<dbReference type="InterPro" id="IPR003959">
    <property type="entry name" value="ATPase_AAA_core"/>
</dbReference>